<evidence type="ECO:0000313" key="2">
    <source>
        <dbReference type="Proteomes" id="UP001207468"/>
    </source>
</evidence>
<dbReference type="EMBL" id="JAGFNK010000029">
    <property type="protein sequence ID" value="KAI9511010.1"/>
    <property type="molecule type" value="Genomic_DNA"/>
</dbReference>
<organism evidence="1 2">
    <name type="scientific">Russula earlei</name>
    <dbReference type="NCBI Taxonomy" id="71964"/>
    <lineage>
        <taxon>Eukaryota</taxon>
        <taxon>Fungi</taxon>
        <taxon>Dikarya</taxon>
        <taxon>Basidiomycota</taxon>
        <taxon>Agaricomycotina</taxon>
        <taxon>Agaricomycetes</taxon>
        <taxon>Russulales</taxon>
        <taxon>Russulaceae</taxon>
        <taxon>Russula</taxon>
    </lineage>
</organism>
<sequence length="458" mass="49640">MSSPTTSGHDVTEETPLLSSGDTPPKPTPLPRSQLLVLFLVRLSDVITVSSINPYINQLISELKVVDGDVRKVGYYTGIIMSLYFSAEAVTVLQWNRLSDHIGRKPVLLLGVLGTIISITSFGLSRSFWALALCRCLHGALNGNIGVSKSILAELTDESNMARGFSLLPLVSVVGYSIGSFIGGILSCPQDRWPGLFTYHFWSEYRYFLPCLVVAAISLLHFIVAAISLKEDVEQPLPLRSLLTKPVLTSVANYGILALLDIAALTLIPLVWSTPIELGGLGLNPAAIGLWMSVYGAASAVCQFVFFPFAIARFGPRRVIITAVSTFIATFVLFPLENVVVRQASLRDKEAAVWPFIIVQLLMIAISDMGFSSVFMYISSAPPNKRSLGATNGLAQTVVSIQRAIGPAAATSLFAFSLENNIMGGNFTFAVLLLLVFVGLFVAVQLPNELWKHNDDDK</sequence>
<comment type="caution">
    <text evidence="1">The sequence shown here is derived from an EMBL/GenBank/DDBJ whole genome shotgun (WGS) entry which is preliminary data.</text>
</comment>
<dbReference type="Proteomes" id="UP001207468">
    <property type="component" value="Unassembled WGS sequence"/>
</dbReference>
<evidence type="ECO:0000313" key="1">
    <source>
        <dbReference type="EMBL" id="KAI9511010.1"/>
    </source>
</evidence>
<keyword evidence="2" id="KW-1185">Reference proteome</keyword>
<reference evidence="1" key="1">
    <citation type="submission" date="2021-03" db="EMBL/GenBank/DDBJ databases">
        <title>Evolutionary priming and transition to the ectomycorrhizal habit in an iconic lineage of mushroom-forming fungi: is preadaptation a requirement?</title>
        <authorList>
            <consortium name="DOE Joint Genome Institute"/>
            <person name="Looney B.P."/>
            <person name="Miyauchi S."/>
            <person name="Morin E."/>
            <person name="Drula E."/>
            <person name="Courty P.E."/>
            <person name="Chicoki N."/>
            <person name="Fauchery L."/>
            <person name="Kohler A."/>
            <person name="Kuo A."/>
            <person name="LaButti K."/>
            <person name="Pangilinan J."/>
            <person name="Lipzen A."/>
            <person name="Riley R."/>
            <person name="Andreopoulos W."/>
            <person name="He G."/>
            <person name="Johnson J."/>
            <person name="Barry K.W."/>
            <person name="Grigoriev I.V."/>
            <person name="Nagy L."/>
            <person name="Hibbett D."/>
            <person name="Henrissat B."/>
            <person name="Matheny P.B."/>
            <person name="Labbe J."/>
            <person name="Martin A.F."/>
        </authorList>
    </citation>
    <scope>NUCLEOTIDE SEQUENCE</scope>
    <source>
        <strain evidence="1">BPL698</strain>
    </source>
</reference>
<name>A0ACC0UGZ0_9AGAM</name>
<proteinExistence type="predicted"/>
<gene>
    <name evidence="1" type="ORF">F5148DRAFT_1174670</name>
</gene>
<protein>
    <submittedName>
        <fullName evidence="1">MFS general substrate transporter</fullName>
    </submittedName>
</protein>
<accession>A0ACC0UGZ0</accession>